<accession>A0A0G1BAY0</accession>
<keyword evidence="1" id="KW-1133">Transmembrane helix</keyword>
<comment type="caution">
    <text evidence="2">The sequence shown here is derived from an EMBL/GenBank/DDBJ whole genome shotgun (WGS) entry which is preliminary data.</text>
</comment>
<gene>
    <name evidence="2" type="ORF">UV02_C0002G0012</name>
</gene>
<evidence type="ECO:0000313" key="3">
    <source>
        <dbReference type="Proteomes" id="UP000034516"/>
    </source>
</evidence>
<feature type="transmembrane region" description="Helical" evidence="1">
    <location>
        <begin position="12"/>
        <end position="31"/>
    </location>
</feature>
<name>A0A0G1BAY0_9BACT</name>
<protein>
    <submittedName>
        <fullName evidence="2">Uncharacterized protein</fullName>
    </submittedName>
</protein>
<organism evidence="2 3">
    <name type="scientific">Candidatus Kuenenbacteria bacterium GW2011_GWA2_42_15</name>
    <dbReference type="NCBI Taxonomy" id="1618677"/>
    <lineage>
        <taxon>Bacteria</taxon>
        <taxon>Candidatus Kueneniibacteriota</taxon>
    </lineage>
</organism>
<dbReference type="EMBL" id="LCCW01000002">
    <property type="protein sequence ID" value="KKS43511.1"/>
    <property type="molecule type" value="Genomic_DNA"/>
</dbReference>
<keyword evidence="1" id="KW-0812">Transmembrane</keyword>
<dbReference type="Proteomes" id="UP000034516">
    <property type="component" value="Unassembled WGS sequence"/>
</dbReference>
<evidence type="ECO:0000256" key="1">
    <source>
        <dbReference type="SAM" id="Phobius"/>
    </source>
</evidence>
<keyword evidence="1" id="KW-0472">Membrane</keyword>
<reference evidence="2 3" key="1">
    <citation type="journal article" date="2015" name="Nature">
        <title>rRNA introns, odd ribosomes, and small enigmatic genomes across a large radiation of phyla.</title>
        <authorList>
            <person name="Brown C.T."/>
            <person name="Hug L.A."/>
            <person name="Thomas B.C."/>
            <person name="Sharon I."/>
            <person name="Castelle C.J."/>
            <person name="Singh A."/>
            <person name="Wilkins M.J."/>
            <person name="Williams K.H."/>
            <person name="Banfield J.F."/>
        </authorList>
    </citation>
    <scope>NUCLEOTIDE SEQUENCE [LARGE SCALE GENOMIC DNA]</scope>
</reference>
<evidence type="ECO:0000313" key="2">
    <source>
        <dbReference type="EMBL" id="KKS43511.1"/>
    </source>
</evidence>
<proteinExistence type="predicted"/>
<dbReference type="AlphaFoldDB" id="A0A0G1BAY0"/>
<sequence length="158" mass="18229">MSKAQLFVRYHWRQTIVVFILAIAAIAWRVIDEDLLLTKKNAGQIMGETVTSEKAAIAEQNSRLIVAYQNGLKNTVGEYLTKRASTENNKEEWLRLIEEEKVNILGLIVPDEYKDLHVRVVTTMDLEKTAVAQNDMESKTEASQRWASILKQYFWLNE</sequence>